<dbReference type="EMBL" id="JASCZI010251796">
    <property type="protein sequence ID" value="MED6215491.1"/>
    <property type="molecule type" value="Genomic_DNA"/>
</dbReference>
<gene>
    <name evidence="1" type="ORF">PIB30_114180</name>
</gene>
<evidence type="ECO:0000313" key="2">
    <source>
        <dbReference type="Proteomes" id="UP001341840"/>
    </source>
</evidence>
<protein>
    <recommendedName>
        <fullName evidence="3">Pentatricopeptide repeat-containing protein</fullName>
    </recommendedName>
</protein>
<organism evidence="1 2">
    <name type="scientific">Stylosanthes scabra</name>
    <dbReference type="NCBI Taxonomy" id="79078"/>
    <lineage>
        <taxon>Eukaryota</taxon>
        <taxon>Viridiplantae</taxon>
        <taxon>Streptophyta</taxon>
        <taxon>Embryophyta</taxon>
        <taxon>Tracheophyta</taxon>
        <taxon>Spermatophyta</taxon>
        <taxon>Magnoliopsida</taxon>
        <taxon>eudicotyledons</taxon>
        <taxon>Gunneridae</taxon>
        <taxon>Pentapetalae</taxon>
        <taxon>rosids</taxon>
        <taxon>fabids</taxon>
        <taxon>Fabales</taxon>
        <taxon>Fabaceae</taxon>
        <taxon>Papilionoideae</taxon>
        <taxon>50 kb inversion clade</taxon>
        <taxon>dalbergioids sensu lato</taxon>
        <taxon>Dalbergieae</taxon>
        <taxon>Pterocarpus clade</taxon>
        <taxon>Stylosanthes</taxon>
    </lineage>
</organism>
<name>A0ABU6YZQ7_9FABA</name>
<evidence type="ECO:0000313" key="1">
    <source>
        <dbReference type="EMBL" id="MED6215491.1"/>
    </source>
</evidence>
<feature type="non-terminal residue" evidence="1">
    <location>
        <position position="140"/>
    </location>
</feature>
<accession>A0ABU6YZQ7</accession>
<keyword evidence="2" id="KW-1185">Reference proteome</keyword>
<dbReference type="Gene3D" id="1.25.40.10">
    <property type="entry name" value="Tetratricopeptide repeat domain"/>
    <property type="match status" value="1"/>
</dbReference>
<proteinExistence type="predicted"/>
<evidence type="ECO:0008006" key="3">
    <source>
        <dbReference type="Google" id="ProtNLM"/>
    </source>
</evidence>
<sequence>MEFVMSRSDAVHSTLARCPSDLITLSFFIWTAQRQSYYNDFNYNYSRDIRAFGYMVPVLRRLTSHYKTLQVILFQLETIGCVTKPVTYILLLRILWHAKMHPAVIEAYHLMQASGFEPNTFARNILMDVLFRIGQPNLAL</sequence>
<dbReference type="InterPro" id="IPR011990">
    <property type="entry name" value="TPR-like_helical_dom_sf"/>
</dbReference>
<reference evidence="1 2" key="1">
    <citation type="journal article" date="2023" name="Plants (Basel)">
        <title>Bridging the Gap: Combining Genomics and Transcriptomics Approaches to Understand Stylosanthes scabra, an Orphan Legume from the Brazilian Caatinga.</title>
        <authorList>
            <person name="Ferreira-Neto J.R.C."/>
            <person name="da Silva M.D."/>
            <person name="Binneck E."/>
            <person name="de Melo N.F."/>
            <person name="da Silva R.H."/>
            <person name="de Melo A.L.T.M."/>
            <person name="Pandolfi V."/>
            <person name="Bustamante F.O."/>
            <person name="Brasileiro-Vidal A.C."/>
            <person name="Benko-Iseppon A.M."/>
        </authorList>
    </citation>
    <scope>NUCLEOTIDE SEQUENCE [LARGE SCALE GENOMIC DNA]</scope>
    <source>
        <tissue evidence="1">Leaves</tissue>
    </source>
</reference>
<comment type="caution">
    <text evidence="1">The sequence shown here is derived from an EMBL/GenBank/DDBJ whole genome shotgun (WGS) entry which is preliminary data.</text>
</comment>
<dbReference type="Proteomes" id="UP001341840">
    <property type="component" value="Unassembled WGS sequence"/>
</dbReference>